<dbReference type="HOGENOM" id="CLU_009958_4_2_1"/>
<dbReference type="InterPro" id="IPR043129">
    <property type="entry name" value="ATPase_NBD"/>
</dbReference>
<dbReference type="PANTHER" id="PTHR14187:SF5">
    <property type="entry name" value="HEAT SHOCK 70 KDA PROTEIN 12A"/>
    <property type="match status" value="1"/>
</dbReference>
<dbReference type="STRING" id="946122.A0A0C2SLK0"/>
<dbReference type="PANTHER" id="PTHR14187">
    <property type="entry name" value="ALPHA KINASE/ELONGATION FACTOR 2 KINASE"/>
    <property type="match status" value="1"/>
</dbReference>
<organism evidence="1 2">
    <name type="scientific">Amanita muscaria (strain Koide BX008)</name>
    <dbReference type="NCBI Taxonomy" id="946122"/>
    <lineage>
        <taxon>Eukaryota</taxon>
        <taxon>Fungi</taxon>
        <taxon>Dikarya</taxon>
        <taxon>Basidiomycota</taxon>
        <taxon>Agaricomycotina</taxon>
        <taxon>Agaricomycetes</taxon>
        <taxon>Agaricomycetidae</taxon>
        <taxon>Agaricales</taxon>
        <taxon>Pluteineae</taxon>
        <taxon>Amanitaceae</taxon>
        <taxon>Amanita</taxon>
    </lineage>
</organism>
<name>A0A0C2SLK0_AMAMK</name>
<protein>
    <submittedName>
        <fullName evidence="1">Uncharacterized protein</fullName>
    </submittedName>
</protein>
<dbReference type="AlphaFoldDB" id="A0A0C2SLK0"/>
<dbReference type="InParanoid" id="A0A0C2SLK0"/>
<dbReference type="EMBL" id="KN818253">
    <property type="protein sequence ID" value="KIL64020.1"/>
    <property type="molecule type" value="Genomic_DNA"/>
</dbReference>
<evidence type="ECO:0000313" key="1">
    <source>
        <dbReference type="EMBL" id="KIL64020.1"/>
    </source>
</evidence>
<reference evidence="1 2" key="1">
    <citation type="submission" date="2014-04" db="EMBL/GenBank/DDBJ databases">
        <title>Evolutionary Origins and Diversification of the Mycorrhizal Mutualists.</title>
        <authorList>
            <consortium name="DOE Joint Genome Institute"/>
            <consortium name="Mycorrhizal Genomics Consortium"/>
            <person name="Kohler A."/>
            <person name="Kuo A."/>
            <person name="Nagy L.G."/>
            <person name="Floudas D."/>
            <person name="Copeland A."/>
            <person name="Barry K.W."/>
            <person name="Cichocki N."/>
            <person name="Veneault-Fourrey C."/>
            <person name="LaButti K."/>
            <person name="Lindquist E.A."/>
            <person name="Lipzen A."/>
            <person name="Lundell T."/>
            <person name="Morin E."/>
            <person name="Murat C."/>
            <person name="Riley R."/>
            <person name="Ohm R."/>
            <person name="Sun H."/>
            <person name="Tunlid A."/>
            <person name="Henrissat B."/>
            <person name="Grigoriev I.V."/>
            <person name="Hibbett D.S."/>
            <person name="Martin F."/>
        </authorList>
    </citation>
    <scope>NUCLEOTIDE SEQUENCE [LARGE SCALE GENOMIC DNA]</scope>
    <source>
        <strain evidence="1 2">Koide BX008</strain>
    </source>
</reference>
<dbReference type="Gene3D" id="3.30.420.40">
    <property type="match status" value="1"/>
</dbReference>
<gene>
    <name evidence="1" type="ORF">M378DRAFT_24783</name>
</gene>
<keyword evidence="2" id="KW-1185">Reference proteome</keyword>
<evidence type="ECO:0000313" key="2">
    <source>
        <dbReference type="Proteomes" id="UP000054549"/>
    </source>
</evidence>
<dbReference type="Proteomes" id="UP000054549">
    <property type="component" value="Unassembled WGS sequence"/>
</dbReference>
<proteinExistence type="predicted"/>
<dbReference type="OrthoDB" id="2963168at2759"/>
<accession>A0A0C2SLK0</accession>
<dbReference type="CDD" id="cd10170">
    <property type="entry name" value="ASKHA_NBD_HSP70"/>
    <property type="match status" value="1"/>
</dbReference>
<dbReference type="SUPFAM" id="SSF53067">
    <property type="entry name" value="Actin-like ATPase domain"/>
    <property type="match status" value="2"/>
</dbReference>
<sequence length="613" mass="69219">MYTRPSYKGLHRKLVIAIDVGTTFSGVSYSILDPDIVPEIKDVTRFPGQIHGAPGLKIPTVLYYDTNGVAQAVGAEAVQDSIDEIAKENGWKRASWFKLHLRPKLDDEEDVKDALEPLPPGVTIVDMFADLLRYLYRCTKEYIEQSYASGDLLWSSLEKETHFVLTHPNGWGGFEQAQMRRAAINAGLIGDHHVSEGRLSFVTEGEASLNYCISSGLSEDAFKDGKGVVIVDAGGGTVDISAYARTSSEKNTYEEIVVPRCYLKGSVFLTHNARRYLIEHLRDSEFSDEDYINVMIKEFDERSKLTFRQSNELLAIRFGGLKDKDQSKGISAGQLKLQGSRVASFFEPSVRSILDSVLEMKENAKRPVQVCNAMLKKSDEDAYRQKTVLFVGGFSSSDYLFTQVQEGLHTFGISVFRPDAYLNKVVANGAISFYIDPHVDKRIARYTYGNPCSYIYNPADPEHLQRRSQVYTSPSSKQYIKGAFDVIVAKGTQVSETTEARRSYWYTGTNPDKMCRIKNDIYCYYGAIQNPKWIDVDKESYFKLGVVEADTTRLSRLLPPQIRGKRKNRTVFYEMHYDIVLSFGLPELKAQIAWQEDGKEVRGPASIVYYSVY</sequence>